<dbReference type="CDD" id="cd09077">
    <property type="entry name" value="R1-I-EN"/>
    <property type="match status" value="1"/>
</dbReference>
<feature type="domain" description="Endonuclease/exonuclease/phosphatase" evidence="1">
    <location>
        <begin position="87"/>
        <end position="204"/>
    </location>
</feature>
<accession>A0A1S3DNR5</accession>
<proteinExistence type="predicted"/>
<dbReference type="Gene3D" id="3.60.10.10">
    <property type="entry name" value="Endonuclease/exonuclease/phosphatase"/>
    <property type="match status" value="1"/>
</dbReference>
<protein>
    <submittedName>
        <fullName evidence="3">Uncharacterized protein LOC103521281</fullName>
    </submittedName>
</protein>
<dbReference type="STRING" id="121845.A0A1S3DNR5"/>
<keyword evidence="2" id="KW-1185">Reference proteome</keyword>
<dbReference type="RefSeq" id="XP_008484613.1">
    <property type="nucleotide sequence ID" value="XM_008486391.1"/>
</dbReference>
<reference evidence="3" key="1">
    <citation type="submission" date="2025-08" db="UniProtKB">
        <authorList>
            <consortium name="RefSeq"/>
        </authorList>
    </citation>
    <scope>IDENTIFICATION</scope>
</reference>
<dbReference type="PANTHER" id="PTHR33273:SF4">
    <property type="entry name" value="ENDONUCLEASE_EXONUCLEASE_PHOSPHATASE DOMAIN-CONTAINING PROTEIN"/>
    <property type="match status" value="1"/>
</dbReference>
<dbReference type="KEGG" id="dci:103521281"/>
<dbReference type="GeneID" id="103521281"/>
<dbReference type="OMA" id="HIDLTIC"/>
<dbReference type="AlphaFoldDB" id="A0A1S3DNR5"/>
<evidence type="ECO:0000313" key="2">
    <source>
        <dbReference type="Proteomes" id="UP000079169"/>
    </source>
</evidence>
<dbReference type="GO" id="GO:0003824">
    <property type="term" value="F:catalytic activity"/>
    <property type="evidence" value="ECO:0007669"/>
    <property type="project" value="InterPro"/>
</dbReference>
<organism evidence="2 3">
    <name type="scientific">Diaphorina citri</name>
    <name type="common">Asian citrus psyllid</name>
    <dbReference type="NCBI Taxonomy" id="121845"/>
    <lineage>
        <taxon>Eukaryota</taxon>
        <taxon>Metazoa</taxon>
        <taxon>Ecdysozoa</taxon>
        <taxon>Arthropoda</taxon>
        <taxon>Hexapoda</taxon>
        <taxon>Insecta</taxon>
        <taxon>Pterygota</taxon>
        <taxon>Neoptera</taxon>
        <taxon>Paraneoptera</taxon>
        <taxon>Hemiptera</taxon>
        <taxon>Sternorrhyncha</taxon>
        <taxon>Psylloidea</taxon>
        <taxon>Psyllidae</taxon>
        <taxon>Diaphorininae</taxon>
        <taxon>Diaphorina</taxon>
    </lineage>
</organism>
<dbReference type="Pfam" id="PF14529">
    <property type="entry name" value="Exo_endo_phos_2"/>
    <property type="match status" value="1"/>
</dbReference>
<feature type="non-terminal residue" evidence="3">
    <location>
        <position position="207"/>
    </location>
</feature>
<dbReference type="InterPro" id="IPR005135">
    <property type="entry name" value="Endo/exonuclease/phosphatase"/>
</dbReference>
<evidence type="ECO:0000259" key="1">
    <source>
        <dbReference type="Pfam" id="PF14529"/>
    </source>
</evidence>
<name>A0A1S3DNR5_DIACI</name>
<dbReference type="PANTHER" id="PTHR33273">
    <property type="entry name" value="DOMAIN-CONTAINING PROTEIN, PUTATIVE-RELATED"/>
    <property type="match status" value="1"/>
</dbReference>
<dbReference type="SUPFAM" id="SSF56219">
    <property type="entry name" value="DNase I-like"/>
    <property type="match status" value="1"/>
</dbReference>
<sequence length="207" mass="23407">MTSVIKVIQCNIDRGSAALDLLLATAMSAQIDILLVQEPTRSRVTGPTWLIDKQKDAAIKKLNSNINFHNIWAGDGFVMTELVNFILYSCYVSPNISVDNFIEYLQHLTMSVAEQRKPCIICGDFNSKSVMWGALRTDRRGEILTEWLAAHDLTVVNTGNSPTFVRGNSGSHIDLTICSENIARKITSWRVMEEETLSYHRYIYFEI</sequence>
<dbReference type="InterPro" id="IPR036691">
    <property type="entry name" value="Endo/exonu/phosph_ase_sf"/>
</dbReference>
<gene>
    <name evidence="3" type="primary">LOC103521281</name>
</gene>
<dbReference type="PaxDb" id="121845-A0A1S3DNR5"/>
<dbReference type="Proteomes" id="UP000079169">
    <property type="component" value="Unplaced"/>
</dbReference>
<evidence type="ECO:0000313" key="3">
    <source>
        <dbReference type="RefSeq" id="XP_008484613.1"/>
    </source>
</evidence>